<dbReference type="PROSITE" id="PS50931">
    <property type="entry name" value="HTH_LYSR"/>
    <property type="match status" value="1"/>
</dbReference>
<gene>
    <name evidence="7" type="ORF">PQR66_34665</name>
</gene>
<evidence type="ECO:0000256" key="2">
    <source>
        <dbReference type="ARBA" id="ARBA00023015"/>
    </source>
</evidence>
<feature type="region of interest" description="Disordered" evidence="5">
    <location>
        <begin position="316"/>
        <end position="336"/>
    </location>
</feature>
<reference evidence="7 8" key="1">
    <citation type="journal article" date="2024" name="Chem. Sci.">
        <title>Discovery of megapolipeptins by genome mining of a Burkholderiales bacteria collection.</title>
        <authorList>
            <person name="Paulo B.S."/>
            <person name="Recchia M.J.J."/>
            <person name="Lee S."/>
            <person name="Fergusson C.H."/>
            <person name="Romanowski S.B."/>
            <person name="Hernandez A."/>
            <person name="Krull N."/>
            <person name="Liu D.Y."/>
            <person name="Cavanagh H."/>
            <person name="Bos A."/>
            <person name="Gray C.A."/>
            <person name="Murphy B.T."/>
            <person name="Linington R.G."/>
            <person name="Eustaquio A.S."/>
        </authorList>
    </citation>
    <scope>NUCLEOTIDE SEQUENCE [LARGE SCALE GENOMIC DNA]</scope>
    <source>
        <strain evidence="7 8">RL16-012-BIC-B</strain>
    </source>
</reference>
<dbReference type="PANTHER" id="PTHR30126:SF98">
    <property type="entry name" value="HTH-TYPE TRANSCRIPTIONAL ACTIVATOR BAUR"/>
    <property type="match status" value="1"/>
</dbReference>
<dbReference type="InterPro" id="IPR005119">
    <property type="entry name" value="LysR_subst-bd"/>
</dbReference>
<dbReference type="Gene3D" id="1.10.10.10">
    <property type="entry name" value="Winged helix-like DNA-binding domain superfamily/Winged helix DNA-binding domain"/>
    <property type="match status" value="1"/>
</dbReference>
<dbReference type="EMBL" id="JAQQFN010000036">
    <property type="protein sequence ID" value="MFL9888211.1"/>
    <property type="molecule type" value="Genomic_DNA"/>
</dbReference>
<name>A0ABW9A102_9BURK</name>
<organism evidence="7 8">
    <name type="scientific">Paraburkholderia agricolaris</name>
    <dbReference type="NCBI Taxonomy" id="2152888"/>
    <lineage>
        <taxon>Bacteria</taxon>
        <taxon>Pseudomonadati</taxon>
        <taxon>Pseudomonadota</taxon>
        <taxon>Betaproteobacteria</taxon>
        <taxon>Burkholderiales</taxon>
        <taxon>Burkholderiaceae</taxon>
        <taxon>Paraburkholderia</taxon>
    </lineage>
</organism>
<feature type="domain" description="HTH lysR-type" evidence="6">
    <location>
        <begin position="8"/>
        <end position="65"/>
    </location>
</feature>
<feature type="compositionally biased region" description="Polar residues" evidence="5">
    <location>
        <begin position="323"/>
        <end position="336"/>
    </location>
</feature>
<comment type="caution">
    <text evidence="7">The sequence shown here is derived from an EMBL/GenBank/DDBJ whole genome shotgun (WGS) entry which is preliminary data.</text>
</comment>
<dbReference type="SUPFAM" id="SSF46785">
    <property type="entry name" value="Winged helix' DNA-binding domain"/>
    <property type="match status" value="1"/>
</dbReference>
<evidence type="ECO:0000259" key="6">
    <source>
        <dbReference type="PROSITE" id="PS50931"/>
    </source>
</evidence>
<keyword evidence="4" id="KW-0804">Transcription</keyword>
<dbReference type="SUPFAM" id="SSF53850">
    <property type="entry name" value="Periplasmic binding protein-like II"/>
    <property type="match status" value="1"/>
</dbReference>
<evidence type="ECO:0000256" key="4">
    <source>
        <dbReference type="ARBA" id="ARBA00023163"/>
    </source>
</evidence>
<dbReference type="InterPro" id="IPR036388">
    <property type="entry name" value="WH-like_DNA-bd_sf"/>
</dbReference>
<evidence type="ECO:0000256" key="3">
    <source>
        <dbReference type="ARBA" id="ARBA00023125"/>
    </source>
</evidence>
<sequence length="336" mass="37055">MFSNTTDLDLRLIRVFLAVVDARGITAAESSLGVRQSTISSHLAALEARVGFTLCERGRGGFRLTSKGERFAATARTLIAATSDFVAHVRDIDRKLVGTLSIGLIGQAPLVESARIAEAIGTFRKRDQAVRFTMKVASPQELEEGVVNNQFDLAIGYFWHRVPGLVYLPLFSERQTIYCGRGHPLFHSHRVPSADALKDCEWVWRTYPVPEEHIPLSGRHVTANTDSIEAATILILSGGHLGYLPAHYAEAFEQRGLVRAVGRDVFSFDVPFHLLMKTRAGDRPIVRAFSQDLASAFNFQTDASGGDLDRLYTQSGAMPRGHSYTSTRPNVNDVNQ</sequence>
<protein>
    <submittedName>
        <fullName evidence="7">LysR family transcriptional regulator</fullName>
    </submittedName>
</protein>
<dbReference type="Gene3D" id="3.40.190.290">
    <property type="match status" value="1"/>
</dbReference>
<dbReference type="InterPro" id="IPR000847">
    <property type="entry name" value="LysR_HTH_N"/>
</dbReference>
<proteinExistence type="inferred from homology"/>
<keyword evidence="2" id="KW-0805">Transcription regulation</keyword>
<evidence type="ECO:0000256" key="1">
    <source>
        <dbReference type="ARBA" id="ARBA00009437"/>
    </source>
</evidence>
<keyword evidence="8" id="KW-1185">Reference proteome</keyword>
<dbReference type="PANTHER" id="PTHR30126">
    <property type="entry name" value="HTH-TYPE TRANSCRIPTIONAL REGULATOR"/>
    <property type="match status" value="1"/>
</dbReference>
<evidence type="ECO:0000313" key="7">
    <source>
        <dbReference type="EMBL" id="MFL9888211.1"/>
    </source>
</evidence>
<dbReference type="RefSeq" id="WP_408334158.1">
    <property type="nucleotide sequence ID" value="NZ_JAQQFH010000042.1"/>
</dbReference>
<dbReference type="Pfam" id="PF03466">
    <property type="entry name" value="LysR_substrate"/>
    <property type="match status" value="1"/>
</dbReference>
<comment type="similarity">
    <text evidence="1">Belongs to the LysR transcriptional regulatory family.</text>
</comment>
<evidence type="ECO:0000256" key="5">
    <source>
        <dbReference type="SAM" id="MobiDB-lite"/>
    </source>
</evidence>
<keyword evidence="3" id="KW-0238">DNA-binding</keyword>
<dbReference type="Pfam" id="PF00126">
    <property type="entry name" value="HTH_1"/>
    <property type="match status" value="1"/>
</dbReference>
<evidence type="ECO:0000313" key="8">
    <source>
        <dbReference type="Proteomes" id="UP001629249"/>
    </source>
</evidence>
<accession>A0ABW9A102</accession>
<dbReference type="CDD" id="cd05466">
    <property type="entry name" value="PBP2_LTTR_substrate"/>
    <property type="match status" value="1"/>
</dbReference>
<dbReference type="InterPro" id="IPR036390">
    <property type="entry name" value="WH_DNA-bd_sf"/>
</dbReference>
<dbReference type="Proteomes" id="UP001629249">
    <property type="component" value="Unassembled WGS sequence"/>
</dbReference>